<evidence type="ECO:0000313" key="2">
    <source>
        <dbReference type="Proteomes" id="UP000478546"/>
    </source>
</evidence>
<dbReference type="RefSeq" id="WP_162347787.1">
    <property type="nucleotide sequence ID" value="NZ_JAAEAA010000038.1"/>
</dbReference>
<dbReference type="AlphaFoldDB" id="A0A6B2H6C0"/>
<gene>
    <name evidence="1" type="ORF">GWO68_17515</name>
</gene>
<keyword evidence="2" id="KW-1185">Reference proteome</keyword>
<proteinExistence type="predicted"/>
<dbReference type="EMBL" id="JAAEAA010000038">
    <property type="protein sequence ID" value="NDK57728.1"/>
    <property type="molecule type" value="Genomic_DNA"/>
</dbReference>
<evidence type="ECO:0000313" key="1">
    <source>
        <dbReference type="EMBL" id="NDK57728.1"/>
    </source>
</evidence>
<protein>
    <submittedName>
        <fullName evidence="1">Uncharacterized protein</fullName>
    </submittedName>
</protein>
<dbReference type="Proteomes" id="UP000478546">
    <property type="component" value="Unassembled WGS sequence"/>
</dbReference>
<reference evidence="1 2" key="1">
    <citation type="submission" date="2020-01" db="EMBL/GenBank/DDBJ databases">
        <authorList>
            <person name="Kim M.K."/>
        </authorList>
    </citation>
    <scope>NUCLEOTIDE SEQUENCE [LARGE SCALE GENOMIC DNA]</scope>
    <source>
        <strain evidence="1 2">BT213</strain>
    </source>
</reference>
<comment type="caution">
    <text evidence="1">The sequence shown here is derived from an EMBL/GenBank/DDBJ whole genome shotgun (WGS) entry which is preliminary data.</text>
</comment>
<accession>A0A6B2H6C0</accession>
<sequence length="114" mass="13223">MLHQTNPDQLPQVCYFYLPSLNDKPAEVIGVVNCTSDTIRIPMPEEDLELSAFFQRNITPTEYEAFSNQSTWRIFSSWSELETDHQKYKVNLATMLILLSYQQDKPLQEHLAVA</sequence>
<name>A0A6B2H6C0_9BACT</name>
<organism evidence="1 2">
    <name type="scientific">Pontibacter fetidus</name>
    <dbReference type="NCBI Taxonomy" id="2700082"/>
    <lineage>
        <taxon>Bacteria</taxon>
        <taxon>Pseudomonadati</taxon>
        <taxon>Bacteroidota</taxon>
        <taxon>Cytophagia</taxon>
        <taxon>Cytophagales</taxon>
        <taxon>Hymenobacteraceae</taxon>
        <taxon>Pontibacter</taxon>
    </lineage>
</organism>